<proteinExistence type="inferred from homology"/>
<dbReference type="PRINTS" id="PR00081">
    <property type="entry name" value="GDHRDH"/>
</dbReference>
<dbReference type="GO" id="GO:0016491">
    <property type="term" value="F:oxidoreductase activity"/>
    <property type="evidence" value="ECO:0007669"/>
    <property type="project" value="UniProtKB-KW"/>
</dbReference>
<dbReference type="STRING" id="1448321.A0A317WTU2"/>
<protein>
    <submittedName>
        <fullName evidence="4">NAD(P)-binding protein</fullName>
    </submittedName>
</protein>
<sequence length="334" mass="36103">MSYTAAHANPQGPGDARPTALQIVRDNDMEGKLAGKTAVVTGVSSGIGIETVRALTATGATLFLTARDLSKAQAALGDIFQPETTTLVQMDQTSMASVRQAAESILAKTDRISLLINNAGIMAVPDLQLTDDGYELQFATNHLSHFLFFNLLKPALLAGSTPEVQSRVVMVASSAQRAHGINESDNYHFQKGGYHPRRAYTQSKLANVYMANEIERRYGSRGLHATSLHPGVIATGLGRYLTAEQIEGMMQNKALMKYLKSSEQGAATTLWAAVGREWEGRGGKYLSECAEAELGPDDGDDTVSTYASHTYKPEDEDRLWKDSLGMVGLSQDDK</sequence>
<comment type="similarity">
    <text evidence="1">Belongs to the short-chain dehydrogenases/reductases (SDR) family.</text>
</comment>
<evidence type="ECO:0000256" key="3">
    <source>
        <dbReference type="ARBA" id="ARBA00023002"/>
    </source>
</evidence>
<name>A0A317WTU2_9EURO</name>
<organism evidence="4 5">
    <name type="scientific">Aspergillus heteromorphus CBS 117.55</name>
    <dbReference type="NCBI Taxonomy" id="1448321"/>
    <lineage>
        <taxon>Eukaryota</taxon>
        <taxon>Fungi</taxon>
        <taxon>Dikarya</taxon>
        <taxon>Ascomycota</taxon>
        <taxon>Pezizomycotina</taxon>
        <taxon>Eurotiomycetes</taxon>
        <taxon>Eurotiomycetidae</taxon>
        <taxon>Eurotiales</taxon>
        <taxon>Aspergillaceae</taxon>
        <taxon>Aspergillus</taxon>
        <taxon>Aspergillus subgen. Circumdati</taxon>
    </lineage>
</organism>
<reference evidence="4 5" key="1">
    <citation type="submission" date="2016-12" db="EMBL/GenBank/DDBJ databases">
        <title>The genomes of Aspergillus section Nigri reveals drivers in fungal speciation.</title>
        <authorList>
            <consortium name="DOE Joint Genome Institute"/>
            <person name="Vesth T.C."/>
            <person name="Nybo J."/>
            <person name="Theobald S."/>
            <person name="Brandl J."/>
            <person name="Frisvad J.C."/>
            <person name="Nielsen K.F."/>
            <person name="Lyhne E.K."/>
            <person name="Kogle M.E."/>
            <person name="Kuo A."/>
            <person name="Riley R."/>
            <person name="Clum A."/>
            <person name="Nolan M."/>
            <person name="Lipzen A."/>
            <person name="Salamov A."/>
            <person name="Henrissat B."/>
            <person name="Wiebenga A."/>
            <person name="De Vries R.P."/>
            <person name="Grigoriev I.V."/>
            <person name="Mortensen U.H."/>
            <person name="Andersen M.R."/>
            <person name="Baker S.E."/>
        </authorList>
    </citation>
    <scope>NUCLEOTIDE SEQUENCE [LARGE SCALE GENOMIC DNA]</scope>
    <source>
        <strain evidence="4 5">CBS 117.55</strain>
    </source>
</reference>
<dbReference type="SUPFAM" id="SSF51735">
    <property type="entry name" value="NAD(P)-binding Rossmann-fold domains"/>
    <property type="match status" value="1"/>
</dbReference>
<dbReference type="Gene3D" id="3.40.50.720">
    <property type="entry name" value="NAD(P)-binding Rossmann-like Domain"/>
    <property type="match status" value="1"/>
</dbReference>
<dbReference type="OrthoDB" id="191139at2759"/>
<dbReference type="Proteomes" id="UP000247233">
    <property type="component" value="Unassembled WGS sequence"/>
</dbReference>
<dbReference type="AlphaFoldDB" id="A0A317WTU2"/>
<keyword evidence="3" id="KW-0560">Oxidoreductase</keyword>
<evidence type="ECO:0000256" key="2">
    <source>
        <dbReference type="ARBA" id="ARBA00022857"/>
    </source>
</evidence>
<keyword evidence="5" id="KW-1185">Reference proteome</keyword>
<dbReference type="EMBL" id="MSFL01000003">
    <property type="protein sequence ID" value="PWY89824.1"/>
    <property type="molecule type" value="Genomic_DNA"/>
</dbReference>
<evidence type="ECO:0000313" key="5">
    <source>
        <dbReference type="Proteomes" id="UP000247233"/>
    </source>
</evidence>
<dbReference type="InterPro" id="IPR036291">
    <property type="entry name" value="NAD(P)-bd_dom_sf"/>
</dbReference>
<accession>A0A317WTU2</accession>
<dbReference type="PANTHER" id="PTHR24320">
    <property type="entry name" value="RETINOL DEHYDROGENASE"/>
    <property type="match status" value="1"/>
</dbReference>
<dbReference type="Pfam" id="PF00106">
    <property type="entry name" value="adh_short"/>
    <property type="match status" value="1"/>
</dbReference>
<evidence type="ECO:0000256" key="1">
    <source>
        <dbReference type="ARBA" id="ARBA00006484"/>
    </source>
</evidence>
<dbReference type="RefSeq" id="XP_025402655.1">
    <property type="nucleotide sequence ID" value="XM_025542396.1"/>
</dbReference>
<keyword evidence="2" id="KW-0521">NADP</keyword>
<dbReference type="InterPro" id="IPR002347">
    <property type="entry name" value="SDR_fam"/>
</dbReference>
<gene>
    <name evidence="4" type="ORF">BO70DRAFT_358861</name>
</gene>
<dbReference type="VEuPathDB" id="FungiDB:BO70DRAFT_358861"/>
<dbReference type="GeneID" id="37064633"/>
<evidence type="ECO:0000313" key="4">
    <source>
        <dbReference type="EMBL" id="PWY89824.1"/>
    </source>
</evidence>
<dbReference type="PANTHER" id="PTHR24320:SF272">
    <property type="entry name" value="NAD(P)-BINDING ROSSMANN-FOLD SUPERFAMILY PROTEIN"/>
    <property type="match status" value="1"/>
</dbReference>
<comment type="caution">
    <text evidence="4">The sequence shown here is derived from an EMBL/GenBank/DDBJ whole genome shotgun (WGS) entry which is preliminary data.</text>
</comment>